<dbReference type="InterPro" id="IPR024747">
    <property type="entry name" value="Pyridox_Oxase-rel"/>
</dbReference>
<proteinExistence type="predicted"/>
<dbReference type="Gene3D" id="2.30.110.10">
    <property type="entry name" value="Electron Transport, Fmn-binding Protein, Chain A"/>
    <property type="match status" value="1"/>
</dbReference>
<dbReference type="InterPro" id="IPR012349">
    <property type="entry name" value="Split_barrel_FMN-bd"/>
</dbReference>
<dbReference type="Pfam" id="PF12900">
    <property type="entry name" value="Pyridox_ox_2"/>
    <property type="match status" value="1"/>
</dbReference>
<reference evidence="2" key="1">
    <citation type="journal article" date="2019" name="Int. J. Syst. Evol. Microbiol.">
        <title>The Global Catalogue of Microorganisms (GCM) 10K type strain sequencing project: providing services to taxonomists for standard genome sequencing and annotation.</title>
        <authorList>
            <consortium name="The Broad Institute Genomics Platform"/>
            <consortium name="The Broad Institute Genome Sequencing Center for Infectious Disease"/>
            <person name="Wu L."/>
            <person name="Ma J."/>
        </authorList>
    </citation>
    <scope>NUCLEOTIDE SEQUENCE [LARGE SCALE GENOMIC DNA]</scope>
    <source>
        <strain evidence="2">CGMCC 4.6997</strain>
    </source>
</reference>
<dbReference type="RefSeq" id="WP_386739837.1">
    <property type="nucleotide sequence ID" value="NZ_JBHSMG010000002.1"/>
</dbReference>
<accession>A0ABW0NQ44</accession>
<comment type="caution">
    <text evidence="1">The sequence shown here is derived from an EMBL/GenBank/DDBJ whole genome shotgun (WGS) entry which is preliminary data.</text>
</comment>
<evidence type="ECO:0000313" key="2">
    <source>
        <dbReference type="Proteomes" id="UP001596039"/>
    </source>
</evidence>
<dbReference type="EMBL" id="JBHSMG010000002">
    <property type="protein sequence ID" value="MFC5502135.1"/>
    <property type="molecule type" value="Genomic_DNA"/>
</dbReference>
<keyword evidence="2" id="KW-1185">Reference proteome</keyword>
<dbReference type="Proteomes" id="UP001596039">
    <property type="component" value="Unassembled WGS sequence"/>
</dbReference>
<name>A0ABW0NQ44_9MICO</name>
<evidence type="ECO:0000313" key="1">
    <source>
        <dbReference type="EMBL" id="MFC5502135.1"/>
    </source>
</evidence>
<gene>
    <name evidence="1" type="ORF">ACFPJ4_07780</name>
</gene>
<protein>
    <submittedName>
        <fullName evidence="1">Pyridoxamine 5'-phosphate oxidase family protein</fullName>
    </submittedName>
</protein>
<dbReference type="SUPFAM" id="SSF50475">
    <property type="entry name" value="FMN-binding split barrel"/>
    <property type="match status" value="1"/>
</dbReference>
<sequence length="150" mass="17045">MDRTDIEELDAAECWRLLATATMGRLATATDRGVRIWPVNYRVREQTLIFRSDPGSKVWDIAAHPQVSFEIDGLEEGRHWSVVVVGRAEVIDEDEPGPRSPHEELVLVNPGPKRLLLRITPEQVTGRRFVSAVERSPLWNARPMGWRVPS</sequence>
<organism evidence="1 2">
    <name type="scientific">Lysinimonas soli</name>
    <dbReference type="NCBI Taxonomy" id="1074233"/>
    <lineage>
        <taxon>Bacteria</taxon>
        <taxon>Bacillati</taxon>
        <taxon>Actinomycetota</taxon>
        <taxon>Actinomycetes</taxon>
        <taxon>Micrococcales</taxon>
        <taxon>Microbacteriaceae</taxon>
        <taxon>Lysinimonas</taxon>
    </lineage>
</organism>